<dbReference type="GO" id="GO:0005524">
    <property type="term" value="F:ATP binding"/>
    <property type="evidence" value="ECO:0007669"/>
    <property type="project" value="UniProtKB-KW"/>
</dbReference>
<dbReference type="SUPFAM" id="SSF90123">
    <property type="entry name" value="ABC transporter transmembrane region"/>
    <property type="match status" value="1"/>
</dbReference>
<keyword evidence="3" id="KW-0547">Nucleotide-binding</keyword>
<evidence type="ECO:0000256" key="4">
    <source>
        <dbReference type="ARBA" id="ARBA00022840"/>
    </source>
</evidence>
<evidence type="ECO:0000259" key="8">
    <source>
        <dbReference type="PROSITE" id="PS50893"/>
    </source>
</evidence>
<dbReference type="InterPro" id="IPR003439">
    <property type="entry name" value="ABC_transporter-like_ATP-bd"/>
</dbReference>
<dbReference type="Gene3D" id="1.20.1560.10">
    <property type="entry name" value="ABC transporter type 1, transmembrane domain"/>
    <property type="match status" value="1"/>
</dbReference>
<accession>F9NYC7</accession>
<dbReference type="SUPFAM" id="SSF52540">
    <property type="entry name" value="P-loop containing nucleoside triphosphate hydrolases"/>
    <property type="match status" value="1"/>
</dbReference>
<dbReference type="PROSITE" id="PS50929">
    <property type="entry name" value="ABC_TM1F"/>
    <property type="match status" value="1"/>
</dbReference>
<dbReference type="InterPro" id="IPR027417">
    <property type="entry name" value="P-loop_NTPase"/>
</dbReference>
<evidence type="ECO:0000256" key="1">
    <source>
        <dbReference type="ARBA" id="ARBA00004651"/>
    </source>
</evidence>
<gene>
    <name evidence="10" type="ORF">HMPREF1162_2314</name>
</gene>
<dbReference type="GO" id="GO:0140359">
    <property type="term" value="F:ABC-type transporter activity"/>
    <property type="evidence" value="ECO:0007669"/>
    <property type="project" value="InterPro"/>
</dbReference>
<dbReference type="Pfam" id="PF00005">
    <property type="entry name" value="ABC_tran"/>
    <property type="match status" value="1"/>
</dbReference>
<organism evidence="10 11">
    <name type="scientific">[Propionibacterium] namnetense SK182B-JCVI</name>
    <dbReference type="NCBI Taxonomy" id="1051006"/>
    <lineage>
        <taxon>Bacteria</taxon>
        <taxon>Bacillati</taxon>
        <taxon>Actinomycetota</taxon>
        <taxon>Actinomycetes</taxon>
        <taxon>Propionibacteriales</taxon>
        <taxon>Propionibacteriaceae</taxon>
        <taxon>Cutibacterium</taxon>
    </lineage>
</organism>
<feature type="transmembrane region" description="Helical" evidence="7">
    <location>
        <begin position="78"/>
        <end position="103"/>
    </location>
</feature>
<dbReference type="InterPro" id="IPR039421">
    <property type="entry name" value="Type_1_exporter"/>
</dbReference>
<evidence type="ECO:0000259" key="9">
    <source>
        <dbReference type="PROSITE" id="PS50929"/>
    </source>
</evidence>
<dbReference type="InterPro" id="IPR003593">
    <property type="entry name" value="AAA+_ATPase"/>
</dbReference>
<evidence type="ECO:0000256" key="2">
    <source>
        <dbReference type="ARBA" id="ARBA00022692"/>
    </source>
</evidence>
<dbReference type="Gene3D" id="3.40.50.300">
    <property type="entry name" value="P-loop containing nucleotide triphosphate hydrolases"/>
    <property type="match status" value="1"/>
</dbReference>
<dbReference type="InterPro" id="IPR036640">
    <property type="entry name" value="ABC1_TM_sf"/>
</dbReference>
<keyword evidence="2 7" id="KW-0812">Transmembrane</keyword>
<dbReference type="GO" id="GO:0005886">
    <property type="term" value="C:plasma membrane"/>
    <property type="evidence" value="ECO:0007669"/>
    <property type="project" value="UniProtKB-SubCell"/>
</dbReference>
<dbReference type="InterPro" id="IPR017871">
    <property type="entry name" value="ABC_transporter-like_CS"/>
</dbReference>
<proteinExistence type="predicted"/>
<keyword evidence="4 10" id="KW-0067">ATP-binding</keyword>
<name>F9NYC7_9ACTN</name>
<dbReference type="PANTHER" id="PTHR24221:SF654">
    <property type="entry name" value="ATP-BINDING CASSETTE SUB-FAMILY B MEMBER 6"/>
    <property type="match status" value="1"/>
</dbReference>
<dbReference type="GO" id="GO:0016887">
    <property type="term" value="F:ATP hydrolysis activity"/>
    <property type="evidence" value="ECO:0007669"/>
    <property type="project" value="InterPro"/>
</dbReference>
<evidence type="ECO:0000256" key="6">
    <source>
        <dbReference type="ARBA" id="ARBA00023136"/>
    </source>
</evidence>
<dbReference type="STRING" id="1574624.GCA_001642025_01079"/>
<dbReference type="PROSITE" id="PS50893">
    <property type="entry name" value="ABC_TRANSPORTER_2"/>
    <property type="match status" value="1"/>
</dbReference>
<sequence length="598" mass="63988">MTAQAAASAASPHDYQAKHRAGDRALSSLMRPIRGRILLARTIVVASCVVAVAPYLALTKLGTILLSAHVDHDALVHTANLLVVAFCTQALLYVVALVVTHFADLKLRSIMQDRIIGRLCRAPLAWFSSSSTGRVRKAIQDDTVQVHALVAHAPVDQTAAIGIPLVLLVYAFVVDWRLGLLCLATFPIYALLQWWSMRGMAAKTAEMDDKLADISANAIELTEGVHVVKNFGQTGKAHRRFTAACQEFARFYWDWCGPLIKASALSQSVISVPALMAINLGFGLLMARAGWVGVADVLTCSLIALVLPRTIEVLGNTAWMYQQAGGAALRLQEVLSIEQIDQPSASSVIPEDTTVTFDDVSVSYHTPDGDVPALNHVCLTLRPGTVTALVGPSGSGKSTLATMLARFRDPDLGTVRIGGVDLKDLAPADLYRLVSFVLQDPYLQRRSIRDVIALARPDATDKQIRDAARTAQILADIDALPAGFDTVLGEDTNFSGGQKQRLSIARAVLADAPILVLDEATAATDPDCEVEIQQALAALARGRTVLVIGHHAESVTGADVICVMENGSITACGTAEQLADQPYWVRLSAGRIMAGATR</sequence>
<dbReference type="PANTHER" id="PTHR24221">
    <property type="entry name" value="ATP-BINDING CASSETTE SUB-FAMILY B"/>
    <property type="match status" value="1"/>
</dbReference>
<protein>
    <submittedName>
        <fullName evidence="10">ABC transporter, ATP-binding protein</fullName>
    </submittedName>
</protein>
<evidence type="ECO:0000256" key="7">
    <source>
        <dbReference type="SAM" id="Phobius"/>
    </source>
</evidence>
<evidence type="ECO:0000256" key="5">
    <source>
        <dbReference type="ARBA" id="ARBA00022989"/>
    </source>
</evidence>
<dbReference type="Pfam" id="PF00664">
    <property type="entry name" value="ABC_membrane"/>
    <property type="match status" value="1"/>
</dbReference>
<feature type="transmembrane region" description="Helical" evidence="7">
    <location>
        <begin position="178"/>
        <end position="197"/>
    </location>
</feature>
<comment type="caution">
    <text evidence="10">The sequence shown here is derived from an EMBL/GenBank/DDBJ whole genome shotgun (WGS) entry which is preliminary data.</text>
</comment>
<dbReference type="eggNOG" id="COG1132">
    <property type="taxonomic scope" value="Bacteria"/>
</dbReference>
<dbReference type="AlphaFoldDB" id="F9NYC7"/>
<comment type="subcellular location">
    <subcellularLocation>
        <location evidence="1">Cell membrane</location>
        <topology evidence="1">Multi-pass membrane protein</topology>
    </subcellularLocation>
</comment>
<evidence type="ECO:0000256" key="3">
    <source>
        <dbReference type="ARBA" id="ARBA00022741"/>
    </source>
</evidence>
<evidence type="ECO:0000313" key="11">
    <source>
        <dbReference type="Proteomes" id="UP000007832"/>
    </source>
</evidence>
<keyword evidence="6 7" id="KW-0472">Membrane</keyword>
<evidence type="ECO:0000313" key="10">
    <source>
        <dbReference type="EMBL" id="EGR92597.1"/>
    </source>
</evidence>
<dbReference type="InterPro" id="IPR011527">
    <property type="entry name" value="ABC1_TM_dom"/>
</dbReference>
<feature type="domain" description="ABC transmembrane type-1" evidence="9">
    <location>
        <begin position="45"/>
        <end position="323"/>
    </location>
</feature>
<dbReference type="PROSITE" id="PS00211">
    <property type="entry name" value="ABC_TRANSPORTER_1"/>
    <property type="match status" value="1"/>
</dbReference>
<reference evidence="10 11" key="1">
    <citation type="submission" date="2011-07" db="EMBL/GenBank/DDBJ databases">
        <title>Genome Sequence of Propionibacterium acnes SK182B-JCVI.</title>
        <authorList>
            <person name="Durkin A.S."/>
            <person name="Madupu R."/>
            <person name="Hostetler J."/>
            <person name="Radune D."/>
            <person name="Torralba M."/>
            <person name="Methe B."/>
            <person name="Sutton G."/>
            <person name="Strausberg R.L."/>
            <person name="Nelson K.E."/>
        </authorList>
    </citation>
    <scope>NUCLEOTIDE SEQUENCE [LARGE SCALE GENOMIC DNA]</scope>
    <source>
        <strain evidence="10 11">SK182B-JCVI</strain>
    </source>
</reference>
<dbReference type="SMART" id="SM00382">
    <property type="entry name" value="AAA"/>
    <property type="match status" value="1"/>
</dbReference>
<keyword evidence="5 7" id="KW-1133">Transmembrane helix</keyword>
<dbReference type="Proteomes" id="UP000007832">
    <property type="component" value="Unassembled WGS sequence"/>
</dbReference>
<dbReference type="EMBL" id="AFUN01000048">
    <property type="protein sequence ID" value="EGR92597.1"/>
    <property type="molecule type" value="Genomic_DNA"/>
</dbReference>
<dbReference type="PATRIC" id="fig|1051006.4.peg.2275"/>
<feature type="transmembrane region" description="Helical" evidence="7">
    <location>
        <begin position="38"/>
        <end position="58"/>
    </location>
</feature>
<feature type="domain" description="ABC transporter" evidence="8">
    <location>
        <begin position="355"/>
        <end position="591"/>
    </location>
</feature>